<evidence type="ECO:0000256" key="5">
    <source>
        <dbReference type="ARBA" id="ARBA00022989"/>
    </source>
</evidence>
<proteinExistence type="inferred from homology"/>
<dbReference type="InterPro" id="IPR013162">
    <property type="entry name" value="CD80_C2-set"/>
</dbReference>
<evidence type="ECO:0000256" key="1">
    <source>
        <dbReference type="ARBA" id="ARBA00004479"/>
    </source>
</evidence>
<organism evidence="12 13">
    <name type="scientific">Microtus ochrogaster</name>
    <name type="common">Prairie vole</name>
    <dbReference type="NCBI Taxonomy" id="79684"/>
    <lineage>
        <taxon>Eukaryota</taxon>
        <taxon>Metazoa</taxon>
        <taxon>Chordata</taxon>
        <taxon>Craniata</taxon>
        <taxon>Vertebrata</taxon>
        <taxon>Euteleostomi</taxon>
        <taxon>Mammalia</taxon>
        <taxon>Eutheria</taxon>
        <taxon>Euarchontoglires</taxon>
        <taxon>Glires</taxon>
        <taxon>Rodentia</taxon>
        <taxon>Myomorpha</taxon>
        <taxon>Muroidea</taxon>
        <taxon>Cricetidae</taxon>
        <taxon>Arvicolinae</taxon>
        <taxon>Microtus</taxon>
    </lineage>
</organism>
<evidence type="ECO:0000256" key="2">
    <source>
        <dbReference type="ARBA" id="ARBA00008215"/>
    </source>
</evidence>
<dbReference type="GO" id="GO:0038023">
    <property type="term" value="F:signaling receptor activity"/>
    <property type="evidence" value="ECO:0007669"/>
    <property type="project" value="InterPro"/>
</dbReference>
<dbReference type="SMART" id="SM00408">
    <property type="entry name" value="IGc2"/>
    <property type="match status" value="2"/>
</dbReference>
<feature type="domain" description="Ig-like" evidence="11">
    <location>
        <begin position="415"/>
        <end position="515"/>
    </location>
</feature>
<dbReference type="InterPro" id="IPR013106">
    <property type="entry name" value="Ig_V-set"/>
</dbReference>
<dbReference type="InterPro" id="IPR007110">
    <property type="entry name" value="Ig-like_dom"/>
</dbReference>
<keyword evidence="5 10" id="KW-1133">Transmembrane helix</keyword>
<dbReference type="GO" id="GO:0009897">
    <property type="term" value="C:external side of plasma membrane"/>
    <property type="evidence" value="ECO:0007669"/>
    <property type="project" value="TreeGrafter"/>
</dbReference>
<keyword evidence="7" id="KW-1015">Disulfide bond</keyword>
<evidence type="ECO:0000256" key="8">
    <source>
        <dbReference type="ARBA" id="ARBA00023170"/>
    </source>
</evidence>
<name>A0A8J6GM39_MICOH</name>
<evidence type="ECO:0000256" key="3">
    <source>
        <dbReference type="ARBA" id="ARBA00022692"/>
    </source>
</evidence>
<evidence type="ECO:0000259" key="11">
    <source>
        <dbReference type="PROSITE" id="PS50835"/>
    </source>
</evidence>
<dbReference type="GO" id="GO:0150077">
    <property type="term" value="P:regulation of neuroinflammatory response"/>
    <property type="evidence" value="ECO:0007669"/>
    <property type="project" value="InterPro"/>
</dbReference>
<keyword evidence="6 10" id="KW-0472">Membrane</keyword>
<dbReference type="EMBL" id="JAATJU010021751">
    <property type="protein sequence ID" value="KAH0512822.1"/>
    <property type="molecule type" value="Genomic_DNA"/>
</dbReference>
<feature type="transmembrane region" description="Helical" evidence="10">
    <location>
        <begin position="629"/>
        <end position="647"/>
    </location>
</feature>
<dbReference type="Pfam" id="PF07686">
    <property type="entry name" value="V-set"/>
    <property type="match status" value="2"/>
</dbReference>
<evidence type="ECO:0000256" key="7">
    <source>
        <dbReference type="ARBA" id="ARBA00023157"/>
    </source>
</evidence>
<dbReference type="SUPFAM" id="SSF48726">
    <property type="entry name" value="Immunoglobulin"/>
    <property type="match status" value="4"/>
</dbReference>
<dbReference type="InterPro" id="IPR003599">
    <property type="entry name" value="Ig_sub"/>
</dbReference>
<dbReference type="FunFam" id="2.60.40.10:FF:000584">
    <property type="entry name" value="Cell surface glycoprotein CD200 receptor 1"/>
    <property type="match status" value="2"/>
</dbReference>
<protein>
    <submittedName>
        <fullName evidence="12">Cell surface glycoprotein CD200 receptor 1</fullName>
    </submittedName>
</protein>
<evidence type="ECO:0000256" key="4">
    <source>
        <dbReference type="ARBA" id="ARBA00022729"/>
    </source>
</evidence>
<evidence type="ECO:0000256" key="9">
    <source>
        <dbReference type="ARBA" id="ARBA00023180"/>
    </source>
</evidence>
<dbReference type="InterPro" id="IPR003598">
    <property type="entry name" value="Ig_sub2"/>
</dbReference>
<evidence type="ECO:0000313" key="13">
    <source>
        <dbReference type="Proteomes" id="UP000710432"/>
    </source>
</evidence>
<evidence type="ECO:0000313" key="12">
    <source>
        <dbReference type="EMBL" id="KAH0512822.1"/>
    </source>
</evidence>
<keyword evidence="4" id="KW-0732">Signal</keyword>
<feature type="transmembrane region" description="Helical" evidence="10">
    <location>
        <begin position="260"/>
        <end position="281"/>
    </location>
</feature>
<dbReference type="PANTHER" id="PTHR21462">
    <property type="entry name" value="CELL SURFACE GLYCOPROTEIN OX2 RECEPTOR PRECURSOR"/>
    <property type="match status" value="1"/>
</dbReference>
<dbReference type="InterPro" id="IPR040012">
    <property type="entry name" value="CD200R"/>
</dbReference>
<dbReference type="Proteomes" id="UP000710432">
    <property type="component" value="Unassembled WGS sequence"/>
</dbReference>
<accession>A0A8J6GM39</accession>
<reference evidence="12" key="1">
    <citation type="submission" date="2020-03" db="EMBL/GenBank/DDBJ databases">
        <title>Studies in the Genomics of Life Span.</title>
        <authorList>
            <person name="Glass D."/>
        </authorList>
    </citation>
    <scope>NUCLEOTIDE SEQUENCE</scope>
    <source>
        <strain evidence="12">LTLLF</strain>
        <tissue evidence="12">Muscle</tissue>
    </source>
</reference>
<dbReference type="Gene3D" id="2.60.40.10">
    <property type="entry name" value="Immunoglobulins"/>
    <property type="match status" value="4"/>
</dbReference>
<feature type="domain" description="Ig-like" evidence="11">
    <location>
        <begin position="155"/>
        <end position="250"/>
    </location>
</feature>
<dbReference type="InterPro" id="IPR036179">
    <property type="entry name" value="Ig-like_dom_sf"/>
</dbReference>
<evidence type="ECO:0000256" key="10">
    <source>
        <dbReference type="SAM" id="Phobius"/>
    </source>
</evidence>
<dbReference type="InterPro" id="IPR013783">
    <property type="entry name" value="Ig-like_fold"/>
</dbReference>
<gene>
    <name evidence="12" type="ORF">LTLLF_103750</name>
</gene>
<evidence type="ECO:0000256" key="6">
    <source>
        <dbReference type="ARBA" id="ARBA00023136"/>
    </source>
</evidence>
<dbReference type="PANTHER" id="PTHR21462:SF2">
    <property type="entry name" value="CELL SURFACE GLYCOPROTEIN CD200 RECEPTOR 2"/>
    <property type="match status" value="1"/>
</dbReference>
<comment type="subcellular location">
    <subcellularLocation>
        <location evidence="1">Membrane</location>
        <topology evidence="1">Single-pass type I membrane protein</topology>
    </subcellularLocation>
</comment>
<dbReference type="PROSITE" id="PS50835">
    <property type="entry name" value="IG_LIKE"/>
    <property type="match status" value="3"/>
</dbReference>
<comment type="caution">
    <text evidence="12">The sequence shown here is derived from an EMBL/GenBank/DDBJ whole genome shotgun (WGS) entry which is preliminary data.</text>
</comment>
<keyword evidence="8 12" id="KW-0675">Receptor</keyword>
<comment type="similarity">
    <text evidence="2">Belongs to the CD200R family.</text>
</comment>
<dbReference type="SMART" id="SM00409">
    <property type="entry name" value="IG"/>
    <property type="match status" value="3"/>
</dbReference>
<dbReference type="AlphaFoldDB" id="A0A8J6GM39"/>
<sequence>MFQELLTLSPHLSVDELAWNSSPVPTTEGKEPRQECVRATSGFRCDALEMTVTFKRETIVTKVNTTLFVQMGAKALLNCPAFPMTKTILIMWTISLRGQLPCRIIYRAETTETNETNCTDKRITWESTPNQSPDLQINAVALGHDGLYSCEIVTPQGNFLRRQDLHVLVPPAVNLLPGENRTTICEAIAGKPAAQIFWTPDGNHVTKQESHSNGTVTVRSTYHWEQNNVSAVFCLISHPTGNQTLPVELNGSGGKTLGSYTPYIISSSIILLIIIGFIWLLKIIGFRKCRWTRPEASPAVEESSPPPSSAQRAIRVPCPVGSPRTAHLHPGLVRNLTFDTGRRNVVGTPGGGTWPKHQAAERGRNTGWWNAAGVCLPWPEGTGWDWSNSRGHKLLAAGTVPAAEAGCRDRAQHRDQITTLQLNQRVNTTLFVQMGAKALLDCPALPMTKTILIMWVIAPRGQFPCRIIYRAETTETNETNCTDKRITWESTRDQSPDLLINAVALDHDGLYSCEIVTAKGNFLRRQDLQVLVPPAVTLLPGKNRTIVCEAIAGKPAAQIFWIPDGNHVTKQESHSNGTVTVRSTYHWEQNNVSAVFCLVSHPTGNQTLPIGLNQVTGVTITLHSMLTILYVKLSLLGIILLILGFAFSQKSNYFRSKKKKAYQMVINSAD</sequence>
<keyword evidence="3 10" id="KW-0812">Transmembrane</keyword>
<dbReference type="Pfam" id="PF08205">
    <property type="entry name" value="C2-set_2"/>
    <property type="match status" value="2"/>
</dbReference>
<feature type="domain" description="Ig-like" evidence="11">
    <location>
        <begin position="526"/>
        <end position="613"/>
    </location>
</feature>
<keyword evidence="9" id="KW-0325">Glycoprotein</keyword>